<keyword evidence="2" id="KW-0732">Signal</keyword>
<evidence type="ECO:0000259" key="6">
    <source>
        <dbReference type="Pfam" id="PF17801"/>
    </source>
</evidence>
<keyword evidence="3 5" id="KW-0378">Hydrolase</keyword>
<feature type="domain" description="Alpha galactosidase C-terminal" evidence="6">
    <location>
        <begin position="333"/>
        <end position="409"/>
    </location>
</feature>
<organism evidence="7 8">
    <name type="scientific">Gordonia mangrovi</name>
    <dbReference type="NCBI Taxonomy" id="2665643"/>
    <lineage>
        <taxon>Bacteria</taxon>
        <taxon>Bacillati</taxon>
        <taxon>Actinomycetota</taxon>
        <taxon>Actinomycetes</taxon>
        <taxon>Mycobacteriales</taxon>
        <taxon>Gordoniaceae</taxon>
        <taxon>Gordonia</taxon>
    </lineage>
</organism>
<dbReference type="AlphaFoldDB" id="A0A6L7GMM7"/>
<evidence type="ECO:0000256" key="4">
    <source>
        <dbReference type="ARBA" id="ARBA00023295"/>
    </source>
</evidence>
<dbReference type="PANTHER" id="PTHR11452">
    <property type="entry name" value="ALPHA-GALACTOSIDASE/ALPHA-N-ACETYLGALACTOSAMINIDASE"/>
    <property type="match status" value="1"/>
</dbReference>
<evidence type="ECO:0000256" key="3">
    <source>
        <dbReference type="ARBA" id="ARBA00022801"/>
    </source>
</evidence>
<dbReference type="FunFam" id="3.20.20.70:FF:000197">
    <property type="entry name" value="Alpha-galactosidase"/>
    <property type="match status" value="1"/>
</dbReference>
<dbReference type="InterPro" id="IPR013780">
    <property type="entry name" value="Glyco_hydro_b"/>
</dbReference>
<dbReference type="CDD" id="cd14792">
    <property type="entry name" value="GH27"/>
    <property type="match status" value="1"/>
</dbReference>
<dbReference type="PANTHER" id="PTHR11452:SF75">
    <property type="entry name" value="ALPHA-GALACTOSIDASE MEL1"/>
    <property type="match status" value="1"/>
</dbReference>
<keyword evidence="4 5" id="KW-0326">Glycosidase</keyword>
<comment type="catalytic activity">
    <reaction evidence="5">
        <text>Hydrolysis of terminal, non-reducing alpha-D-galactose residues in alpha-D-galactosides, including galactose oligosaccharides, galactomannans and galactolipids.</text>
        <dbReference type="EC" id="3.2.1.22"/>
    </reaction>
</comment>
<sequence>MAAVLVTLGFVACTPDPEGRIGGDGVAIDGLPATPPMGWNSWNTFGCNITEQIVREQADALVLTGLRDAGYRYVVVDDCWAAPERADDGSLQADPGRFPSGMAALGRYLHDRGLKFGLYAAADEKTCTQFLGTYPGATGSRGHEDADAQTFADWQVDYLKYDWCSSNSDHDAQVSAFTAMRDAIRDTGRPMVYSINPNSGVADSVPGAEFDWGGVATMTRVTNDITPVWSTNADDSGAQGVIDIVDAVAPLASRVEPSAFNDPDMLVVGVDGNPGLTLAQQRTQMSMWAMMAAPLIAGNDLTRMSTQTLDLLRNRAVIAIDQDGRVSAGAPVDDDPEVWARAVGDKGLVVSLTNRSDHPRAISVSLGSLGLVGDDTVGAVDAWTGRRYQAADGQLTVDVAVNDTVLLQIV</sequence>
<dbReference type="PRINTS" id="PR00740">
    <property type="entry name" value="GLHYDRLASE27"/>
</dbReference>
<keyword evidence="5" id="KW-1015">Disulfide bond</keyword>
<accession>A0A6L7GMM7</accession>
<keyword evidence="8" id="KW-1185">Reference proteome</keyword>
<protein>
    <recommendedName>
        <fullName evidence="5">Alpha-galactosidase</fullName>
        <ecNumber evidence="5">3.2.1.22</ecNumber>
    </recommendedName>
    <alternativeName>
        <fullName evidence="5">Melibiase</fullName>
    </alternativeName>
</protein>
<dbReference type="SUPFAM" id="SSF51445">
    <property type="entry name" value="(Trans)glycosidases"/>
    <property type="match status" value="1"/>
</dbReference>
<dbReference type="EMBL" id="WMBR01000001">
    <property type="protein sequence ID" value="MXP20743.1"/>
    <property type="molecule type" value="Genomic_DNA"/>
</dbReference>
<dbReference type="InterPro" id="IPR041233">
    <property type="entry name" value="Melibiase_C"/>
</dbReference>
<evidence type="ECO:0000256" key="2">
    <source>
        <dbReference type="ARBA" id="ARBA00022729"/>
    </source>
</evidence>
<proteinExistence type="inferred from homology"/>
<comment type="similarity">
    <text evidence="1 5">Belongs to the glycosyl hydrolase 27 family.</text>
</comment>
<dbReference type="EC" id="3.2.1.22" evidence="5"/>
<dbReference type="InterPro" id="IPR013785">
    <property type="entry name" value="Aldolase_TIM"/>
</dbReference>
<dbReference type="InterPro" id="IPR002241">
    <property type="entry name" value="Glyco_hydro_27"/>
</dbReference>
<dbReference type="InterPro" id="IPR017853">
    <property type="entry name" value="GH"/>
</dbReference>
<dbReference type="Proteomes" id="UP000475545">
    <property type="component" value="Unassembled WGS sequence"/>
</dbReference>
<dbReference type="GO" id="GO:0005975">
    <property type="term" value="P:carbohydrate metabolic process"/>
    <property type="evidence" value="ECO:0007669"/>
    <property type="project" value="InterPro"/>
</dbReference>
<dbReference type="Pfam" id="PF17801">
    <property type="entry name" value="Melibiase_C"/>
    <property type="match status" value="1"/>
</dbReference>
<evidence type="ECO:0000256" key="1">
    <source>
        <dbReference type="ARBA" id="ARBA00009743"/>
    </source>
</evidence>
<dbReference type="Pfam" id="PF16499">
    <property type="entry name" value="Melibiase_2"/>
    <property type="match status" value="1"/>
</dbReference>
<reference evidence="7 8" key="1">
    <citation type="submission" date="2019-11" db="EMBL/GenBank/DDBJ databases">
        <title>Gordonia sp. nov., a novel actinobacterium isolated from mangrove soil in Hainan.</title>
        <authorList>
            <person name="Huang X."/>
            <person name="Xie Y."/>
            <person name="Chu X."/>
            <person name="Xiao K."/>
        </authorList>
    </citation>
    <scope>NUCLEOTIDE SEQUENCE [LARGE SCALE GENOMIC DNA]</scope>
    <source>
        <strain evidence="7 8">HNM0687</strain>
    </source>
</reference>
<comment type="caution">
    <text evidence="7">The sequence shown here is derived from an EMBL/GenBank/DDBJ whole genome shotgun (WGS) entry which is preliminary data.</text>
</comment>
<evidence type="ECO:0000313" key="7">
    <source>
        <dbReference type="EMBL" id="MXP20743.1"/>
    </source>
</evidence>
<evidence type="ECO:0000313" key="8">
    <source>
        <dbReference type="Proteomes" id="UP000475545"/>
    </source>
</evidence>
<dbReference type="GO" id="GO:0004557">
    <property type="term" value="F:alpha-galactosidase activity"/>
    <property type="evidence" value="ECO:0007669"/>
    <property type="project" value="UniProtKB-EC"/>
</dbReference>
<gene>
    <name evidence="7" type="ORF">GIY30_05140</name>
</gene>
<dbReference type="Gene3D" id="2.60.40.1180">
    <property type="entry name" value="Golgi alpha-mannosidase II"/>
    <property type="match status" value="1"/>
</dbReference>
<dbReference type="Gene3D" id="3.20.20.70">
    <property type="entry name" value="Aldolase class I"/>
    <property type="match status" value="1"/>
</dbReference>
<name>A0A6L7GMM7_9ACTN</name>
<evidence type="ECO:0000256" key="5">
    <source>
        <dbReference type="RuleBase" id="RU361168"/>
    </source>
</evidence>
<dbReference type="SUPFAM" id="SSF51011">
    <property type="entry name" value="Glycosyl hydrolase domain"/>
    <property type="match status" value="1"/>
</dbReference>